<keyword evidence="6 7" id="KW-0539">Nucleus</keyword>
<feature type="region of interest" description="Disordered" evidence="8">
    <location>
        <begin position="448"/>
        <end position="475"/>
    </location>
</feature>
<dbReference type="Pfam" id="PF11708">
    <property type="entry name" value="Slu7"/>
    <property type="match status" value="1"/>
</dbReference>
<evidence type="ECO:0000313" key="10">
    <source>
        <dbReference type="EMBL" id="GBF97112.1"/>
    </source>
</evidence>
<dbReference type="InParanoid" id="A0A2V0PDR4"/>
<evidence type="ECO:0000256" key="7">
    <source>
        <dbReference type="RuleBase" id="RU367071"/>
    </source>
</evidence>
<dbReference type="GO" id="GO:0000398">
    <property type="term" value="P:mRNA splicing, via spliceosome"/>
    <property type="evidence" value="ECO:0007669"/>
    <property type="project" value="UniProtKB-UniRule"/>
</dbReference>
<dbReference type="Proteomes" id="UP000247498">
    <property type="component" value="Unassembled WGS sequence"/>
</dbReference>
<comment type="subcellular location">
    <subcellularLocation>
        <location evidence="1 7">Nucleus</location>
    </subcellularLocation>
</comment>
<name>A0A2V0PDR4_9CHLO</name>
<dbReference type="GO" id="GO:0030628">
    <property type="term" value="F:pre-mRNA 3'-splice site binding"/>
    <property type="evidence" value="ECO:0007669"/>
    <property type="project" value="UniProtKB-UniRule"/>
</dbReference>
<protein>
    <recommendedName>
        <fullName evidence="7">Pre-mRNA-splicing factor SLU7</fullName>
    </recommendedName>
</protein>
<dbReference type="PANTHER" id="PTHR12942:SF2">
    <property type="entry name" value="PRE-MRNA-SPLICING FACTOR SLU7"/>
    <property type="match status" value="1"/>
</dbReference>
<evidence type="ECO:0000256" key="4">
    <source>
        <dbReference type="ARBA" id="ARBA00022728"/>
    </source>
</evidence>
<keyword evidence="5 7" id="KW-0508">mRNA splicing</keyword>
<comment type="function">
    <text evidence="7">Involved in pre-mRNA splicing.</text>
</comment>
<evidence type="ECO:0000259" key="9">
    <source>
        <dbReference type="Pfam" id="PF11708"/>
    </source>
</evidence>
<dbReference type="FunCoup" id="A0A2V0PDR4">
    <property type="interactions" value="2016"/>
</dbReference>
<keyword evidence="11" id="KW-1185">Reference proteome</keyword>
<comment type="caution">
    <text evidence="10">The sequence shown here is derived from an EMBL/GenBank/DDBJ whole genome shotgun (WGS) entry which is preliminary data.</text>
</comment>
<comment type="similarity">
    <text evidence="2 7">Belongs to the SLU7 family.</text>
</comment>
<dbReference type="OrthoDB" id="249612at2759"/>
<gene>
    <name evidence="10" type="ORF">Rsub_10123</name>
</gene>
<keyword evidence="3 7" id="KW-0507">mRNA processing</keyword>
<feature type="compositionally biased region" description="Basic and acidic residues" evidence="8">
    <location>
        <begin position="533"/>
        <end position="544"/>
    </location>
</feature>
<keyword evidence="4 7" id="KW-0747">Spliceosome</keyword>
<feature type="compositionally biased region" description="Basic and acidic residues" evidence="8">
    <location>
        <begin position="1"/>
        <end position="20"/>
    </location>
</feature>
<evidence type="ECO:0000256" key="5">
    <source>
        <dbReference type="ARBA" id="ARBA00023187"/>
    </source>
</evidence>
<feature type="compositionally biased region" description="Low complexity" evidence="8">
    <location>
        <begin position="554"/>
        <end position="563"/>
    </location>
</feature>
<feature type="compositionally biased region" description="Basic and acidic residues" evidence="8">
    <location>
        <begin position="498"/>
        <end position="513"/>
    </location>
</feature>
<dbReference type="InterPro" id="IPR021715">
    <property type="entry name" value="Slu7_dom"/>
</dbReference>
<organism evidence="10 11">
    <name type="scientific">Raphidocelis subcapitata</name>
    <dbReference type="NCBI Taxonomy" id="307507"/>
    <lineage>
        <taxon>Eukaryota</taxon>
        <taxon>Viridiplantae</taxon>
        <taxon>Chlorophyta</taxon>
        <taxon>core chlorophytes</taxon>
        <taxon>Chlorophyceae</taxon>
        <taxon>CS clade</taxon>
        <taxon>Sphaeropleales</taxon>
        <taxon>Selenastraceae</taxon>
        <taxon>Raphidocelis</taxon>
    </lineage>
</organism>
<feature type="compositionally biased region" description="Basic and acidic residues" evidence="8">
    <location>
        <begin position="448"/>
        <end position="463"/>
    </location>
</feature>
<feature type="compositionally biased region" description="Acidic residues" evidence="8">
    <location>
        <begin position="522"/>
        <end position="532"/>
    </location>
</feature>
<comment type="subunit">
    <text evidence="7">Associated with the spliceosome.</text>
</comment>
<evidence type="ECO:0000256" key="8">
    <source>
        <dbReference type="SAM" id="MobiDB-lite"/>
    </source>
</evidence>
<dbReference type="GO" id="GO:0005681">
    <property type="term" value="C:spliceosomal complex"/>
    <property type="evidence" value="ECO:0007669"/>
    <property type="project" value="UniProtKB-UniRule"/>
</dbReference>
<evidence type="ECO:0000313" key="11">
    <source>
        <dbReference type="Proteomes" id="UP000247498"/>
    </source>
</evidence>
<evidence type="ECO:0000256" key="6">
    <source>
        <dbReference type="ARBA" id="ARBA00023242"/>
    </source>
</evidence>
<sequence>MSFKSSDDFRRQKELDEARKAGLAPAELDEEGREINPHIPQYMTNVPWYLNQSHPTLKHQRNWKEAAEDSKQWYDRGAKVFQATKYRKGACENCGSMSHATKDCLERPRSKGARWTGKHIAADDKIEEINMPGFESKRDRWNGYDAGEYSKVVERYEKIEALHKEMKQREKVDELYGGTAAAAAGAAGGADGAAAAAGDGEGDEAKLDEAEEAAFQEVKKRVRTTAGGSTGSVRNLRIREDTAKYLLNLDVNSAYYDPKTRSMREDPQPNKAPQEKTFFGDNFVRTSGDYQAWQALNLHSMQSFDKGQDVHVQALPSYAEMLHNSFKAKKEVLGKKSAADVLEKYGSAAAKAEGDEAALLMGQTEHYVEYDRSGRVIKGQEAKARSRYEEDVLLHNHTAVWGSWWHDGAWGFACCHATTKNAYCTGKAGERAAAESAAQMVANIEARARADEEGRRREEERRAASTLDNSHLEGKSWGEDAKAELQLDKDRLAAALERQRRETKAAAETDERKRKFNSLAAEGEEGVTEEDMEAFRMVKARGDDPMAAARRGEAAAGGYDLLE</sequence>
<dbReference type="EMBL" id="BDRX01000092">
    <property type="protein sequence ID" value="GBF97112.1"/>
    <property type="molecule type" value="Genomic_DNA"/>
</dbReference>
<reference evidence="10 11" key="1">
    <citation type="journal article" date="2018" name="Sci. Rep.">
        <title>Raphidocelis subcapitata (=Pseudokirchneriella subcapitata) provides an insight into genome evolution and environmental adaptations in the Sphaeropleales.</title>
        <authorList>
            <person name="Suzuki S."/>
            <person name="Yamaguchi H."/>
            <person name="Nakajima N."/>
            <person name="Kawachi M."/>
        </authorList>
    </citation>
    <scope>NUCLEOTIDE SEQUENCE [LARGE SCALE GENOMIC DNA]</scope>
    <source>
        <strain evidence="10 11">NIES-35</strain>
    </source>
</reference>
<dbReference type="AlphaFoldDB" id="A0A2V0PDR4"/>
<dbReference type="STRING" id="307507.A0A2V0PDR4"/>
<dbReference type="PANTHER" id="PTHR12942">
    <property type="entry name" value="STEP II SPLICING FACTOR SLU7"/>
    <property type="match status" value="1"/>
</dbReference>
<feature type="region of interest" description="Disordered" evidence="8">
    <location>
        <begin position="498"/>
        <end position="563"/>
    </location>
</feature>
<evidence type="ECO:0000256" key="2">
    <source>
        <dbReference type="ARBA" id="ARBA00007203"/>
    </source>
</evidence>
<proteinExistence type="inferred from homology"/>
<dbReference type="InterPro" id="IPR039974">
    <property type="entry name" value="Splicing_factor_SLU7"/>
</dbReference>
<evidence type="ECO:0000256" key="1">
    <source>
        <dbReference type="ARBA" id="ARBA00004123"/>
    </source>
</evidence>
<accession>A0A2V0PDR4</accession>
<feature type="region of interest" description="Disordered" evidence="8">
    <location>
        <begin position="1"/>
        <end position="35"/>
    </location>
</feature>
<evidence type="ECO:0000256" key="3">
    <source>
        <dbReference type="ARBA" id="ARBA00022664"/>
    </source>
</evidence>
<feature type="domain" description="Pre-mRNA-splicing factor SLU7" evidence="9">
    <location>
        <begin position="133"/>
        <end position="403"/>
    </location>
</feature>